<dbReference type="SUPFAM" id="SSF53254">
    <property type="entry name" value="Phosphoglycerate mutase-like"/>
    <property type="match status" value="1"/>
</dbReference>
<sequence>MLIVVRHGATEANARGLLLGRSDPPLSTTGRAQAVALATLLPRAARVVTSPLARARQTAEVIARGAPVEVDQRWIEMDYGDLDGCAPGALGETGWQEWRADPAFVPAGGESVGCVGDRVRDACRDLADAAAEEDVVVVSHVSPIKAAVAWALGVGDEATWRMFVADAAVCRIDTGGAVPLLLGFNADPATGPRVPASYLARAYTSPERPSGR</sequence>
<evidence type="ECO:0000256" key="1">
    <source>
        <dbReference type="PIRSR" id="PIRSR613078-1"/>
    </source>
</evidence>
<dbReference type="SMART" id="SM00855">
    <property type="entry name" value="PGAM"/>
    <property type="match status" value="1"/>
</dbReference>
<feature type="binding site" evidence="2">
    <location>
        <begin position="6"/>
        <end position="13"/>
    </location>
    <ligand>
        <name>substrate</name>
    </ligand>
</feature>
<feature type="binding site" evidence="2">
    <location>
        <position position="54"/>
    </location>
    <ligand>
        <name>substrate</name>
    </ligand>
</feature>
<evidence type="ECO:0000256" key="2">
    <source>
        <dbReference type="PIRSR" id="PIRSR613078-2"/>
    </source>
</evidence>
<proteinExistence type="predicted"/>
<dbReference type="EMBL" id="CADCUS010000108">
    <property type="protein sequence ID" value="CAA9388274.1"/>
    <property type="molecule type" value="Genomic_DNA"/>
</dbReference>
<dbReference type="Gene3D" id="3.40.50.1240">
    <property type="entry name" value="Phosphoglycerate mutase-like"/>
    <property type="match status" value="1"/>
</dbReference>
<dbReference type="PANTHER" id="PTHR48100">
    <property type="entry name" value="BROAD-SPECIFICITY PHOSPHATASE YOR283W-RELATED"/>
    <property type="match status" value="1"/>
</dbReference>
<feature type="binding site" evidence="2">
    <location>
        <begin position="76"/>
        <end position="79"/>
    </location>
    <ligand>
        <name>substrate</name>
    </ligand>
</feature>
<feature type="active site" description="Tele-phosphohistidine intermediate" evidence="1">
    <location>
        <position position="7"/>
    </location>
</feature>
<dbReference type="Pfam" id="PF00300">
    <property type="entry name" value="His_Phos_1"/>
    <property type="match status" value="1"/>
</dbReference>
<accession>A0A6J4NHW4</accession>
<reference evidence="3" key="1">
    <citation type="submission" date="2020-02" db="EMBL/GenBank/DDBJ databases">
        <authorList>
            <person name="Meier V. D."/>
        </authorList>
    </citation>
    <scope>NUCLEOTIDE SEQUENCE</scope>
    <source>
        <strain evidence="3">AVDCRST_MAG66</strain>
    </source>
</reference>
<dbReference type="AlphaFoldDB" id="A0A6J4NHW4"/>
<evidence type="ECO:0000313" key="3">
    <source>
        <dbReference type="EMBL" id="CAA9388274.1"/>
    </source>
</evidence>
<gene>
    <name evidence="3" type="ORF">AVDCRST_MAG66-751</name>
</gene>
<dbReference type="InterPro" id="IPR050275">
    <property type="entry name" value="PGM_Phosphatase"/>
</dbReference>
<name>A0A6J4NHW4_9PSEU</name>
<dbReference type="CDD" id="cd07067">
    <property type="entry name" value="HP_PGM_like"/>
    <property type="match status" value="1"/>
</dbReference>
<organism evidence="3">
    <name type="scientific">uncultured Pseudonocardia sp</name>
    <dbReference type="NCBI Taxonomy" id="211455"/>
    <lineage>
        <taxon>Bacteria</taxon>
        <taxon>Bacillati</taxon>
        <taxon>Actinomycetota</taxon>
        <taxon>Actinomycetes</taxon>
        <taxon>Pseudonocardiales</taxon>
        <taxon>Pseudonocardiaceae</taxon>
        <taxon>Pseudonocardia</taxon>
        <taxon>environmental samples</taxon>
    </lineage>
</organism>
<dbReference type="PANTHER" id="PTHR48100:SF62">
    <property type="entry name" value="GLUCOSYL-3-PHOSPHOGLYCERATE PHOSPHATASE"/>
    <property type="match status" value="1"/>
</dbReference>
<dbReference type="InterPro" id="IPR013078">
    <property type="entry name" value="His_Pase_superF_clade-1"/>
</dbReference>
<dbReference type="GO" id="GO:0016791">
    <property type="term" value="F:phosphatase activity"/>
    <property type="evidence" value="ECO:0007669"/>
    <property type="project" value="TreeGrafter"/>
</dbReference>
<feature type="active site" description="Proton donor/acceptor" evidence="1">
    <location>
        <position position="76"/>
    </location>
</feature>
<protein>
    <submittedName>
        <fullName evidence="3">FIG006762: Phosphoglycerate mutase family</fullName>
    </submittedName>
</protein>
<dbReference type="GO" id="GO:0005737">
    <property type="term" value="C:cytoplasm"/>
    <property type="evidence" value="ECO:0007669"/>
    <property type="project" value="TreeGrafter"/>
</dbReference>
<dbReference type="InterPro" id="IPR029033">
    <property type="entry name" value="His_PPase_superfam"/>
</dbReference>